<dbReference type="InterPro" id="IPR021153">
    <property type="entry name" value="HrcA_C"/>
</dbReference>
<organism evidence="11">
    <name type="scientific">Staphylococcus schleiferi</name>
    <dbReference type="NCBI Taxonomy" id="1295"/>
    <lineage>
        <taxon>Bacteria</taxon>
        <taxon>Bacillati</taxon>
        <taxon>Bacillota</taxon>
        <taxon>Bacilli</taxon>
        <taxon>Bacillales</taxon>
        <taxon>Staphylococcaceae</taxon>
        <taxon>Staphylococcus</taxon>
    </lineage>
</organism>
<comment type="function">
    <text evidence="6">Negative regulator of class I heat shock genes (grpE-dnaK-dnaJ and groELS operons). Prevents heat-shock induction of these operons.</text>
</comment>
<dbReference type="InterPro" id="IPR023120">
    <property type="entry name" value="WHTH_transcript_rep_HrcA_IDD"/>
</dbReference>
<dbReference type="PANTHER" id="PTHR34824">
    <property type="entry name" value="HEAT-INDUCIBLE TRANSCRIPTION REPRESSOR HRCA"/>
    <property type="match status" value="1"/>
</dbReference>
<evidence type="ECO:0000313" key="9">
    <source>
        <dbReference type="EMBL" id="CAD7359612.1"/>
    </source>
</evidence>
<dbReference type="NCBIfam" id="TIGR00331">
    <property type="entry name" value="hrcA"/>
    <property type="match status" value="1"/>
</dbReference>
<dbReference type="Gene3D" id="3.30.390.60">
    <property type="entry name" value="Heat-inducible transcription repressor hrca homolog, domain 3"/>
    <property type="match status" value="1"/>
</dbReference>
<evidence type="ECO:0000313" key="12">
    <source>
        <dbReference type="Proteomes" id="UP000264146"/>
    </source>
</evidence>
<dbReference type="InterPro" id="IPR001034">
    <property type="entry name" value="DeoR_HTH"/>
</dbReference>
<name>A0A7Z7QPB8_STASC</name>
<keyword evidence="1 6" id="KW-0678">Repressor</keyword>
<dbReference type="Pfam" id="PF01628">
    <property type="entry name" value="HrcA"/>
    <property type="match status" value="1"/>
</dbReference>
<gene>
    <name evidence="11" type="primary">hrcA_1</name>
    <name evidence="6 10" type="synonym">hrcA</name>
    <name evidence="10" type="ORF">C1O36_07795</name>
    <name evidence="11" type="ORF">NCTC12218_01269</name>
</gene>
<protein>
    <recommendedName>
        <fullName evidence="6">Heat-inducible transcription repressor HrcA</fullName>
    </recommendedName>
</protein>
<evidence type="ECO:0000313" key="13">
    <source>
        <dbReference type="Proteomes" id="UP000572988"/>
    </source>
</evidence>
<keyword evidence="4 6" id="KW-0346">Stress response</keyword>
<reference evidence="11" key="2">
    <citation type="submission" date="2018-06" db="EMBL/GenBank/DDBJ databases">
        <authorList>
            <consortium name="Pathogen Informatics"/>
            <person name="Doyle S."/>
        </authorList>
    </citation>
    <scope>NUCLEOTIDE SEQUENCE [LARGE SCALE GENOMIC DNA]</scope>
    <source>
        <strain evidence="11">NCTC12218</strain>
    </source>
</reference>
<evidence type="ECO:0000313" key="10">
    <source>
        <dbReference type="EMBL" id="NHA34419.1"/>
    </source>
</evidence>
<dbReference type="Gene3D" id="3.30.450.40">
    <property type="match status" value="1"/>
</dbReference>
<evidence type="ECO:0000256" key="3">
    <source>
        <dbReference type="ARBA" id="ARBA00023015"/>
    </source>
</evidence>
<feature type="domain" description="Heat-inducible transcription repressor HrcA C-terminal" evidence="7">
    <location>
        <begin position="107"/>
        <end position="322"/>
    </location>
</feature>
<evidence type="ECO:0000259" key="7">
    <source>
        <dbReference type="Pfam" id="PF01628"/>
    </source>
</evidence>
<evidence type="ECO:0000313" key="11">
    <source>
        <dbReference type="EMBL" id="SUM88686.1"/>
    </source>
</evidence>
<dbReference type="SUPFAM" id="SSF46785">
    <property type="entry name" value="Winged helix' DNA-binding domain"/>
    <property type="match status" value="1"/>
</dbReference>
<dbReference type="Gene3D" id="1.10.10.10">
    <property type="entry name" value="Winged helix-like DNA-binding domain superfamily/Winged helix DNA-binding domain"/>
    <property type="match status" value="1"/>
</dbReference>
<keyword evidence="13" id="KW-1185">Reference proteome</keyword>
<dbReference type="SUPFAM" id="SSF55781">
    <property type="entry name" value="GAF domain-like"/>
    <property type="match status" value="1"/>
</dbReference>
<evidence type="ECO:0000256" key="2">
    <source>
        <dbReference type="ARBA" id="ARBA00022736"/>
    </source>
</evidence>
<dbReference type="GO" id="GO:0005988">
    <property type="term" value="P:lactose metabolic process"/>
    <property type="evidence" value="ECO:0007669"/>
    <property type="project" value="UniProtKB-KW"/>
</dbReference>
<dbReference type="InterPro" id="IPR002571">
    <property type="entry name" value="HrcA"/>
</dbReference>
<evidence type="ECO:0000256" key="4">
    <source>
        <dbReference type="ARBA" id="ARBA00023016"/>
    </source>
</evidence>
<dbReference type="EMBL" id="UHEF01000001">
    <property type="protein sequence ID" value="SUM88686.1"/>
    <property type="molecule type" value="Genomic_DNA"/>
</dbReference>
<dbReference type="InterPro" id="IPR036388">
    <property type="entry name" value="WH-like_DNA-bd_sf"/>
</dbReference>
<proteinExistence type="inferred from homology"/>
<evidence type="ECO:0000256" key="1">
    <source>
        <dbReference type="ARBA" id="ARBA00022491"/>
    </source>
</evidence>
<dbReference type="AlphaFoldDB" id="A0A7Z7QPB8"/>
<sequence length="329" mass="37701">MITRRQLSILNAIVEDYVELGQPIGSNTLIRRHNVDVSPATIRNDMKSLEENDLIKKTHFSSGRVPSEQGFRLYANRLLEASLNSDEQSHLSLHEMFVNHHYDISSTLDNFAKVFSNQTHYTTLVIGPDHSKSTILDLHLMKVNPHHLIVVLVYKTGHVKHLHVSTQQTIDDQSIIKVSNYLSQSIHTFLNDGQNHHFEMYRMLGFDDKEINLIMHIYQLIEQYNKDESSHVYLGGKHQLIEGLNESNVASIQPILKYIESEQITEFIHKISNHPINIRIGTEIENNLHGVAILTSPYQIEKDLNGYIAVIGPTAMRYQNVIQLLSRIS</sequence>
<evidence type="ECO:0000256" key="6">
    <source>
        <dbReference type="HAMAP-Rule" id="MF_00081"/>
    </source>
</evidence>
<dbReference type="GO" id="GO:0045892">
    <property type="term" value="P:negative regulation of DNA-templated transcription"/>
    <property type="evidence" value="ECO:0007669"/>
    <property type="project" value="UniProtKB-UniRule"/>
</dbReference>
<dbReference type="GO" id="GO:0003700">
    <property type="term" value="F:DNA-binding transcription factor activity"/>
    <property type="evidence" value="ECO:0007669"/>
    <property type="project" value="InterPro"/>
</dbReference>
<keyword evidence="3 6" id="KW-0805">Transcription regulation</keyword>
<evidence type="ECO:0000256" key="5">
    <source>
        <dbReference type="ARBA" id="ARBA00023163"/>
    </source>
</evidence>
<evidence type="ECO:0000259" key="8">
    <source>
        <dbReference type="Pfam" id="PF08220"/>
    </source>
</evidence>
<keyword evidence="5 6" id="KW-0804">Transcription</keyword>
<reference evidence="10 13" key="1">
    <citation type="submission" date="2018-01" db="EMBL/GenBank/DDBJ databases">
        <title>Complete genome sequence of Staphylococcus Scheliferi isolated from human.</title>
        <authorList>
            <person name="Abouelkhair M.A."/>
            <person name="Bemis D.A."/>
            <person name="Kania S.A."/>
        </authorList>
    </citation>
    <scope>NUCLEOTIDE SEQUENCE [LARGE SCALE GENOMIC DNA]</scope>
    <source>
        <strain evidence="10 13">ATCC 43808</strain>
    </source>
</reference>
<dbReference type="HAMAP" id="MF_00081">
    <property type="entry name" value="HrcA"/>
    <property type="match status" value="1"/>
</dbReference>
<dbReference type="EMBL" id="POVK01000024">
    <property type="protein sequence ID" value="NHA34419.1"/>
    <property type="molecule type" value="Genomic_DNA"/>
</dbReference>
<dbReference type="Proteomes" id="UP000572988">
    <property type="component" value="Unassembled WGS sequence"/>
</dbReference>
<dbReference type="PANTHER" id="PTHR34824:SF1">
    <property type="entry name" value="HEAT-INDUCIBLE TRANSCRIPTION REPRESSOR HRCA"/>
    <property type="match status" value="1"/>
</dbReference>
<reference evidence="9 12" key="3">
    <citation type="submission" date="2020-11" db="EMBL/GenBank/DDBJ databases">
        <authorList>
            <consortium name="Pathogen Informatics"/>
        </authorList>
    </citation>
    <scope>NUCLEOTIDE SEQUENCE [LARGE SCALE GENOMIC DNA]</scope>
    <source>
        <strain evidence="9 12">NCTC12218</strain>
    </source>
</reference>
<dbReference type="EMBL" id="LR962863">
    <property type="protein sequence ID" value="CAD7359612.1"/>
    <property type="molecule type" value="Genomic_DNA"/>
</dbReference>
<keyword evidence="2" id="KW-0423">Lactose metabolism</keyword>
<dbReference type="PIRSF" id="PIRSF005485">
    <property type="entry name" value="HrcA"/>
    <property type="match status" value="1"/>
</dbReference>
<dbReference type="Pfam" id="PF08220">
    <property type="entry name" value="HTH_DeoR"/>
    <property type="match status" value="1"/>
</dbReference>
<dbReference type="RefSeq" id="WP_016425218.1">
    <property type="nucleotide sequence ID" value="NZ_CABKRV010000001.1"/>
</dbReference>
<comment type="similarity">
    <text evidence="6">Belongs to the HrcA family.</text>
</comment>
<accession>A0A7Z7QPB8</accession>
<dbReference type="Proteomes" id="UP000264146">
    <property type="component" value="Chromosome"/>
</dbReference>
<feature type="domain" description="HTH deoR-type" evidence="8">
    <location>
        <begin position="35"/>
        <end position="59"/>
    </location>
</feature>
<dbReference type="InterPro" id="IPR036390">
    <property type="entry name" value="WH_DNA-bd_sf"/>
</dbReference>
<dbReference type="GO" id="GO:0003677">
    <property type="term" value="F:DNA binding"/>
    <property type="evidence" value="ECO:0007669"/>
    <property type="project" value="InterPro"/>
</dbReference>
<dbReference type="InterPro" id="IPR029016">
    <property type="entry name" value="GAF-like_dom_sf"/>
</dbReference>